<name>B2VH77_ERWT9</name>
<dbReference type="EMBL" id="CU468135">
    <property type="protein sequence ID" value="CAO95656.1"/>
    <property type="molecule type" value="Genomic_DNA"/>
</dbReference>
<evidence type="ECO:0000256" key="1">
    <source>
        <dbReference type="SAM" id="Phobius"/>
    </source>
</evidence>
<gene>
    <name evidence="2" type="ordered locus">ETA_06100</name>
</gene>
<accession>B2VH77</accession>
<dbReference type="STRING" id="465817.ETA_06100"/>
<dbReference type="eggNOG" id="ENOG503011I">
    <property type="taxonomic scope" value="Bacteria"/>
</dbReference>
<keyword evidence="1" id="KW-0472">Membrane</keyword>
<dbReference type="HOGENOM" id="CLU_127680_0_0_6"/>
<dbReference type="Proteomes" id="UP000001726">
    <property type="component" value="Chromosome"/>
</dbReference>
<reference evidence="2 3" key="1">
    <citation type="journal article" date="2008" name="Environ. Microbiol.">
        <title>The genome of Erwinia tasmaniensis strain Et1/99, a non-pathogenic bacterium in the genus Erwinia.</title>
        <authorList>
            <person name="Kube M."/>
            <person name="Migdoll A.M."/>
            <person name="Mueller I."/>
            <person name="Kuhl H."/>
            <person name="Beck A."/>
            <person name="Reinhardt R."/>
            <person name="Geider K."/>
        </authorList>
    </citation>
    <scope>NUCLEOTIDE SEQUENCE [LARGE SCALE GENOMIC DNA]</scope>
    <source>
        <strain evidence="3">DSM 17950 / CFBP 7177 / CIP 109463 / NCPPB 4357 / Et1/99</strain>
    </source>
</reference>
<dbReference type="KEGG" id="eta:ETA_06100"/>
<sequence>MLPLRKFTGSSSFSLFGLITVFFLLLYFGCESTPVTPLFLRKRKRIMVKIRIALSLLFVLSVVGCKAPAPKITDDTVVSSTVDGVTLSYRHAITPPQSFTPVGEEYRALYAASVMSRPNFGGKLVRNLDNGQTFTVLGSVENNWFAIADAGQEQLIGYVPLRAGVKSALYDQTLKADQRRKRVRAPAKKKTCVAVDGDSKACQNNNNGTWIID</sequence>
<evidence type="ECO:0000313" key="2">
    <source>
        <dbReference type="EMBL" id="CAO95656.1"/>
    </source>
</evidence>
<keyword evidence="1" id="KW-0812">Transmembrane</keyword>
<keyword evidence="1" id="KW-1133">Transmembrane helix</keyword>
<evidence type="ECO:0000313" key="3">
    <source>
        <dbReference type="Proteomes" id="UP000001726"/>
    </source>
</evidence>
<keyword evidence="3" id="KW-1185">Reference proteome</keyword>
<dbReference type="AlphaFoldDB" id="B2VH77"/>
<proteinExistence type="predicted"/>
<feature type="transmembrane region" description="Helical" evidence="1">
    <location>
        <begin position="12"/>
        <end position="30"/>
    </location>
</feature>
<protein>
    <submittedName>
        <fullName evidence="2">Uncharacterized protein</fullName>
    </submittedName>
</protein>
<organism evidence="2 3">
    <name type="scientific">Erwinia tasmaniensis (strain DSM 17950 / CFBP 7177 / CIP 109463 / NCPPB 4357 / Et1/99)</name>
    <dbReference type="NCBI Taxonomy" id="465817"/>
    <lineage>
        <taxon>Bacteria</taxon>
        <taxon>Pseudomonadati</taxon>
        <taxon>Pseudomonadota</taxon>
        <taxon>Gammaproteobacteria</taxon>
        <taxon>Enterobacterales</taxon>
        <taxon>Erwiniaceae</taxon>
        <taxon>Erwinia</taxon>
    </lineage>
</organism>